<keyword evidence="1" id="KW-0880">Kelch repeat</keyword>
<sequence>LFNLGLIYVCGGFDGQSRLRSFEVYHPKIDEWRILEEMTTAREGAGLVVVDDTLYCLGGYDGFHLLNSMEA</sequence>
<dbReference type="SMART" id="SM00612">
    <property type="entry name" value="Kelch"/>
    <property type="match status" value="1"/>
</dbReference>
<dbReference type="PANTHER" id="PTHR46344">
    <property type="entry name" value="OS02G0202900 PROTEIN"/>
    <property type="match status" value="1"/>
</dbReference>
<accession>A0A183JT36</accession>
<organism evidence="3">
    <name type="scientific">Schistosoma curassoni</name>
    <dbReference type="NCBI Taxonomy" id="6186"/>
    <lineage>
        <taxon>Eukaryota</taxon>
        <taxon>Metazoa</taxon>
        <taxon>Spiralia</taxon>
        <taxon>Lophotrochozoa</taxon>
        <taxon>Platyhelminthes</taxon>
        <taxon>Trematoda</taxon>
        <taxon>Digenea</taxon>
        <taxon>Strigeidida</taxon>
        <taxon>Schistosomatoidea</taxon>
        <taxon>Schistosomatidae</taxon>
        <taxon>Schistosoma</taxon>
    </lineage>
</organism>
<keyword evidence="2" id="KW-0677">Repeat</keyword>
<evidence type="ECO:0000313" key="3">
    <source>
        <dbReference type="WBParaSite" id="SCUD_0000587601-mRNA-1"/>
    </source>
</evidence>
<dbReference type="AlphaFoldDB" id="A0A183JT36"/>
<dbReference type="Pfam" id="PF01344">
    <property type="entry name" value="Kelch_1"/>
    <property type="match status" value="2"/>
</dbReference>
<dbReference type="SUPFAM" id="SSF117281">
    <property type="entry name" value="Kelch motif"/>
    <property type="match status" value="1"/>
</dbReference>
<dbReference type="InterPro" id="IPR015915">
    <property type="entry name" value="Kelch-typ_b-propeller"/>
</dbReference>
<protein>
    <submittedName>
        <fullName evidence="3">Kelch repeat protein</fullName>
    </submittedName>
</protein>
<dbReference type="InterPro" id="IPR006652">
    <property type="entry name" value="Kelch_1"/>
</dbReference>
<dbReference type="STRING" id="6186.A0A183JT36"/>
<reference evidence="3" key="1">
    <citation type="submission" date="2016-06" db="UniProtKB">
        <authorList>
            <consortium name="WormBaseParasite"/>
        </authorList>
    </citation>
    <scope>IDENTIFICATION</scope>
</reference>
<dbReference type="WBParaSite" id="SCUD_0000587601-mRNA-1">
    <property type="protein sequence ID" value="SCUD_0000587601-mRNA-1"/>
    <property type="gene ID" value="SCUD_0000587601"/>
</dbReference>
<evidence type="ECO:0000256" key="2">
    <source>
        <dbReference type="ARBA" id="ARBA00022737"/>
    </source>
</evidence>
<proteinExistence type="predicted"/>
<evidence type="ECO:0000256" key="1">
    <source>
        <dbReference type="ARBA" id="ARBA00022441"/>
    </source>
</evidence>
<dbReference type="PANTHER" id="PTHR46344:SF27">
    <property type="entry name" value="KELCH REPEAT SUPERFAMILY PROTEIN"/>
    <property type="match status" value="1"/>
</dbReference>
<dbReference type="Gene3D" id="2.120.10.80">
    <property type="entry name" value="Kelch-type beta propeller"/>
    <property type="match status" value="1"/>
</dbReference>
<name>A0A183JT36_9TREM</name>